<dbReference type="InterPro" id="IPR006016">
    <property type="entry name" value="UspA"/>
</dbReference>
<dbReference type="AlphaFoldDB" id="A0AAP2ZA66"/>
<feature type="domain" description="UspA" evidence="2">
    <location>
        <begin position="1"/>
        <end position="135"/>
    </location>
</feature>
<keyword evidence="4" id="KW-1185">Reference proteome</keyword>
<evidence type="ECO:0000313" key="3">
    <source>
        <dbReference type="EMBL" id="MCU4753396.1"/>
    </source>
</evidence>
<dbReference type="PANTHER" id="PTHR46268:SF6">
    <property type="entry name" value="UNIVERSAL STRESS PROTEIN UP12"/>
    <property type="match status" value="1"/>
</dbReference>
<comment type="similarity">
    <text evidence="1">Belongs to the universal stress protein A family.</text>
</comment>
<evidence type="ECO:0000313" key="4">
    <source>
        <dbReference type="Proteomes" id="UP001321047"/>
    </source>
</evidence>
<evidence type="ECO:0000256" key="1">
    <source>
        <dbReference type="ARBA" id="ARBA00008791"/>
    </source>
</evidence>
<dbReference type="PANTHER" id="PTHR46268">
    <property type="entry name" value="STRESS RESPONSE PROTEIN NHAX"/>
    <property type="match status" value="1"/>
</dbReference>
<sequence length="139" mass="14529">MYETILVASDGSENATEALGHAVDLAAAVGATVHVMTVVETGPNPLKFGVSEVDELNQAARDIVDDILEEQAHMDIKAEIRRGKPTGSLLAYADEIEADLIVVGQSGADAIEAAVFGSTTDRLARETDIPLTIVPLSSA</sequence>
<dbReference type="Gene3D" id="3.40.50.620">
    <property type="entry name" value="HUPs"/>
    <property type="match status" value="1"/>
</dbReference>
<dbReference type="Pfam" id="PF00582">
    <property type="entry name" value="Usp"/>
    <property type="match status" value="1"/>
</dbReference>
<dbReference type="InterPro" id="IPR014729">
    <property type="entry name" value="Rossmann-like_a/b/a_fold"/>
</dbReference>
<dbReference type="CDD" id="cd00293">
    <property type="entry name" value="USP-like"/>
    <property type="match status" value="1"/>
</dbReference>
<dbReference type="SUPFAM" id="SSF52402">
    <property type="entry name" value="Adenine nucleotide alpha hydrolases-like"/>
    <property type="match status" value="1"/>
</dbReference>
<organism evidence="3 4">
    <name type="scientific">Natronosalvus hydrolyticus</name>
    <dbReference type="NCBI Taxonomy" id="2979988"/>
    <lineage>
        <taxon>Archaea</taxon>
        <taxon>Methanobacteriati</taxon>
        <taxon>Methanobacteriota</taxon>
        <taxon>Stenosarchaea group</taxon>
        <taxon>Halobacteria</taxon>
        <taxon>Halobacteriales</taxon>
        <taxon>Natrialbaceae</taxon>
        <taxon>Natronosalvus</taxon>
    </lineage>
</organism>
<dbReference type="EMBL" id="JAOPJZ010000016">
    <property type="protein sequence ID" value="MCU4753396.1"/>
    <property type="molecule type" value="Genomic_DNA"/>
</dbReference>
<comment type="caution">
    <text evidence="3">The sequence shown here is derived from an EMBL/GenBank/DDBJ whole genome shotgun (WGS) entry which is preliminary data.</text>
</comment>
<dbReference type="RefSeq" id="WP_342809713.1">
    <property type="nucleotide sequence ID" value="NZ_JAOPJZ010000016.1"/>
</dbReference>
<gene>
    <name evidence="3" type="ORF">OB919_15640</name>
</gene>
<dbReference type="Proteomes" id="UP001321047">
    <property type="component" value="Unassembled WGS sequence"/>
</dbReference>
<protein>
    <submittedName>
        <fullName evidence="3">Universal stress protein</fullName>
    </submittedName>
</protein>
<proteinExistence type="inferred from homology"/>
<name>A0AAP2ZA66_9EURY</name>
<reference evidence="3 4" key="1">
    <citation type="submission" date="2022-09" db="EMBL/GenBank/DDBJ databases">
        <title>Enrichment on poylsaccharides allowed isolation of novel metabolic and taxonomic groups of Haloarchaea.</title>
        <authorList>
            <person name="Sorokin D.Y."/>
            <person name="Elcheninov A.G."/>
            <person name="Khizhniak T.V."/>
            <person name="Kolganova T.V."/>
            <person name="Kublanov I.V."/>
        </authorList>
    </citation>
    <scope>NUCLEOTIDE SEQUENCE [LARGE SCALE GENOMIC DNA]</scope>
    <source>
        <strain evidence="3 4">AArc-curdl1</strain>
    </source>
</reference>
<evidence type="ECO:0000259" key="2">
    <source>
        <dbReference type="Pfam" id="PF00582"/>
    </source>
</evidence>
<dbReference type="PRINTS" id="PR01438">
    <property type="entry name" value="UNVRSLSTRESS"/>
</dbReference>
<accession>A0AAP2ZA66</accession>
<dbReference type="InterPro" id="IPR006015">
    <property type="entry name" value="Universal_stress_UspA"/>
</dbReference>